<dbReference type="Pfam" id="PF00061">
    <property type="entry name" value="Lipocalin"/>
    <property type="match status" value="1"/>
</dbReference>
<dbReference type="GO" id="GO:0007420">
    <property type="term" value="P:brain development"/>
    <property type="evidence" value="ECO:0007669"/>
    <property type="project" value="InterPro"/>
</dbReference>
<dbReference type="InterPro" id="IPR000566">
    <property type="entry name" value="Lipocln_cytosolic_FA-bd_dom"/>
</dbReference>
<dbReference type="GO" id="GO:0005737">
    <property type="term" value="C:cytoplasm"/>
    <property type="evidence" value="ECO:0007669"/>
    <property type="project" value="TreeGrafter"/>
</dbReference>
<dbReference type="Proteomes" id="UP000694843">
    <property type="component" value="Unplaced"/>
</dbReference>
<dbReference type="GO" id="GO:0006629">
    <property type="term" value="P:lipid metabolic process"/>
    <property type="evidence" value="ECO:0007669"/>
    <property type="project" value="TreeGrafter"/>
</dbReference>
<dbReference type="InterPro" id="IPR012674">
    <property type="entry name" value="Calycin"/>
</dbReference>
<proteinExistence type="predicted"/>
<dbReference type="GO" id="GO:0008289">
    <property type="term" value="F:lipid binding"/>
    <property type="evidence" value="ECO:0007669"/>
    <property type="project" value="InterPro"/>
</dbReference>
<dbReference type="InterPro" id="IPR026222">
    <property type="entry name" value="ApoD_vertbrte"/>
</dbReference>
<name>A0A979FUV3_HYAAZ</name>
<dbReference type="Gene3D" id="2.40.128.20">
    <property type="match status" value="1"/>
</dbReference>
<evidence type="ECO:0000259" key="1">
    <source>
        <dbReference type="Pfam" id="PF00061"/>
    </source>
</evidence>
<reference evidence="3" key="1">
    <citation type="submission" date="2025-08" db="UniProtKB">
        <authorList>
            <consortium name="RefSeq"/>
        </authorList>
    </citation>
    <scope>IDENTIFICATION</scope>
    <source>
        <tissue evidence="3">Whole organism</tissue>
    </source>
</reference>
<dbReference type="RefSeq" id="XP_047740368.1">
    <property type="nucleotide sequence ID" value="XM_047884412.1"/>
</dbReference>
<keyword evidence="2" id="KW-1185">Reference proteome</keyword>
<evidence type="ECO:0000313" key="3">
    <source>
        <dbReference type="RefSeq" id="XP_047740368.1"/>
    </source>
</evidence>
<accession>A0A979FUV3</accession>
<dbReference type="PRINTS" id="PR02058">
    <property type="entry name" value="APODVERTBRTE"/>
</dbReference>
<dbReference type="PANTHER" id="PTHR10612:SF62">
    <property type="entry name" value="LIPOCALIN_CYTOSOLIC FATTY-ACID BINDING DOMAIN-CONTAINING PROTEIN"/>
    <property type="match status" value="1"/>
</dbReference>
<dbReference type="KEGG" id="hazt:108677306"/>
<dbReference type="GO" id="GO:0042246">
    <property type="term" value="P:tissue regeneration"/>
    <property type="evidence" value="ECO:0007669"/>
    <property type="project" value="InterPro"/>
</dbReference>
<sequence>MAANGNISIVNSGLTANGSVVSSEWEGIETATPGHFVVIAPPVGLGVYNVIGIDYDAYYCAYSCDQLGEFRDQFAWVLSRTPTLPTDVLAAAEAVFTTNNIDVNIFEPTHQGDDCVYPPLPRLT</sequence>
<feature type="domain" description="Lipocalin/cytosolic fatty-acid binding" evidence="1">
    <location>
        <begin position="3"/>
        <end position="108"/>
    </location>
</feature>
<dbReference type="GO" id="GO:0006869">
    <property type="term" value="P:lipid transport"/>
    <property type="evidence" value="ECO:0007669"/>
    <property type="project" value="InterPro"/>
</dbReference>
<dbReference type="GO" id="GO:0000302">
    <property type="term" value="P:response to reactive oxygen species"/>
    <property type="evidence" value="ECO:0007669"/>
    <property type="project" value="TreeGrafter"/>
</dbReference>
<protein>
    <submittedName>
        <fullName evidence="3">Crustacyanin-A2 subunit-like</fullName>
    </submittedName>
</protein>
<organism evidence="2 3">
    <name type="scientific">Hyalella azteca</name>
    <name type="common">Amphipod</name>
    <dbReference type="NCBI Taxonomy" id="294128"/>
    <lineage>
        <taxon>Eukaryota</taxon>
        <taxon>Metazoa</taxon>
        <taxon>Ecdysozoa</taxon>
        <taxon>Arthropoda</taxon>
        <taxon>Crustacea</taxon>
        <taxon>Multicrustacea</taxon>
        <taxon>Malacostraca</taxon>
        <taxon>Eumalacostraca</taxon>
        <taxon>Peracarida</taxon>
        <taxon>Amphipoda</taxon>
        <taxon>Senticaudata</taxon>
        <taxon>Talitrida</taxon>
        <taxon>Talitroidea</taxon>
        <taxon>Hyalellidae</taxon>
        <taxon>Hyalella</taxon>
    </lineage>
</organism>
<dbReference type="PANTHER" id="PTHR10612">
    <property type="entry name" value="APOLIPOPROTEIN D"/>
    <property type="match status" value="1"/>
</dbReference>
<dbReference type="GeneID" id="108677306"/>
<dbReference type="SUPFAM" id="SSF50814">
    <property type="entry name" value="Lipocalins"/>
    <property type="match status" value="1"/>
</dbReference>
<dbReference type="AlphaFoldDB" id="A0A979FUV3"/>
<evidence type="ECO:0000313" key="2">
    <source>
        <dbReference type="Proteomes" id="UP000694843"/>
    </source>
</evidence>
<dbReference type="OrthoDB" id="6339451at2759"/>
<gene>
    <name evidence="3" type="primary">LOC108677306</name>
</gene>